<dbReference type="OrthoDB" id="1654420at2759"/>
<keyword evidence="2" id="KW-0813">Transport</keyword>
<sequence length="221" mass="23805">MGCVVRHGLTDWPGARSLDAAVAGTLRAHHGQSGACGSASWGSGKLMASERLDLEYPKDLRQGHRALIEPMRNFFAALFLASIGMLIHVHFLWNHVDILLAAVILVMIIKTLVVAAVVKAFGYNNKTSLLVGMSLAQIGEFAFVLLSRASNLHLVEGKVYLLLLGTTALSLASSIGSKSGTDFCCNVTTPLLFKLIPAVVHLGVLLRWFPPDNSTEIGRLF</sequence>
<keyword evidence="7" id="KW-0406">Ion transport</keyword>
<dbReference type="PANTHER" id="PTHR16254">
    <property type="entry name" value="POTASSIUM/PROTON ANTIPORTER-RELATED"/>
    <property type="match status" value="1"/>
</dbReference>
<dbReference type="EMBL" id="JAKOGI010000184">
    <property type="protein sequence ID" value="KAJ8440780.1"/>
    <property type="molecule type" value="Genomic_DNA"/>
</dbReference>
<keyword evidence="3" id="KW-0050">Antiport</keyword>
<protein>
    <recommendedName>
        <fullName evidence="10">Cation/H+ exchanger transmembrane domain-containing protein</fullName>
    </recommendedName>
</protein>
<comment type="caution">
    <text evidence="11">The sequence shown here is derived from an EMBL/GenBank/DDBJ whole genome shotgun (WGS) entry which is preliminary data.</text>
</comment>
<dbReference type="Proteomes" id="UP001153076">
    <property type="component" value="Unassembled WGS sequence"/>
</dbReference>
<dbReference type="InterPro" id="IPR038770">
    <property type="entry name" value="Na+/solute_symporter_sf"/>
</dbReference>
<evidence type="ECO:0000259" key="10">
    <source>
        <dbReference type="Pfam" id="PF00999"/>
    </source>
</evidence>
<comment type="subcellular location">
    <subcellularLocation>
        <location evidence="1">Membrane</location>
        <topology evidence="1">Multi-pass membrane protein</topology>
    </subcellularLocation>
</comment>
<name>A0A9Q1KC51_9CARY</name>
<dbReference type="Gene3D" id="1.20.1530.20">
    <property type="match status" value="1"/>
</dbReference>
<accession>A0A9Q1KC51</accession>
<evidence type="ECO:0000256" key="8">
    <source>
        <dbReference type="ARBA" id="ARBA00023136"/>
    </source>
</evidence>
<evidence type="ECO:0000256" key="6">
    <source>
        <dbReference type="ARBA" id="ARBA00022989"/>
    </source>
</evidence>
<dbReference type="AlphaFoldDB" id="A0A9Q1KC51"/>
<evidence type="ECO:0000313" key="11">
    <source>
        <dbReference type="EMBL" id="KAJ8440780.1"/>
    </source>
</evidence>
<evidence type="ECO:0000256" key="7">
    <source>
        <dbReference type="ARBA" id="ARBA00023065"/>
    </source>
</evidence>
<dbReference type="PANTHER" id="PTHR16254:SF14">
    <property type="entry name" value="TRANSMEMBRANE AND COILED-COIL DOMAIN-CONTAINING PROTEIN 3"/>
    <property type="match status" value="1"/>
</dbReference>
<evidence type="ECO:0000256" key="4">
    <source>
        <dbReference type="ARBA" id="ARBA00022692"/>
    </source>
</evidence>
<feature type="transmembrane region" description="Helical" evidence="9">
    <location>
        <begin position="99"/>
        <end position="122"/>
    </location>
</feature>
<evidence type="ECO:0000256" key="9">
    <source>
        <dbReference type="SAM" id="Phobius"/>
    </source>
</evidence>
<keyword evidence="5" id="KW-0732">Signal</keyword>
<feature type="transmembrane region" description="Helical" evidence="9">
    <location>
        <begin position="191"/>
        <end position="209"/>
    </location>
</feature>
<evidence type="ECO:0000313" key="12">
    <source>
        <dbReference type="Proteomes" id="UP001153076"/>
    </source>
</evidence>
<keyword evidence="8 9" id="KW-0472">Membrane</keyword>
<dbReference type="InterPro" id="IPR006153">
    <property type="entry name" value="Cation/H_exchanger_TM"/>
</dbReference>
<feature type="transmembrane region" description="Helical" evidence="9">
    <location>
        <begin position="159"/>
        <end position="179"/>
    </location>
</feature>
<keyword evidence="6 9" id="KW-1133">Transmembrane helix</keyword>
<dbReference type="GO" id="GO:0016020">
    <property type="term" value="C:membrane"/>
    <property type="evidence" value="ECO:0007669"/>
    <property type="project" value="UniProtKB-SubCell"/>
</dbReference>
<evidence type="ECO:0000256" key="1">
    <source>
        <dbReference type="ARBA" id="ARBA00004141"/>
    </source>
</evidence>
<dbReference type="GO" id="GO:0015386">
    <property type="term" value="F:potassium:proton antiporter activity"/>
    <property type="evidence" value="ECO:0007669"/>
    <property type="project" value="InterPro"/>
</dbReference>
<evidence type="ECO:0000256" key="3">
    <source>
        <dbReference type="ARBA" id="ARBA00022449"/>
    </source>
</evidence>
<gene>
    <name evidence="11" type="ORF">Cgig2_007186</name>
</gene>
<organism evidence="11 12">
    <name type="scientific">Carnegiea gigantea</name>
    <dbReference type="NCBI Taxonomy" id="171969"/>
    <lineage>
        <taxon>Eukaryota</taxon>
        <taxon>Viridiplantae</taxon>
        <taxon>Streptophyta</taxon>
        <taxon>Embryophyta</taxon>
        <taxon>Tracheophyta</taxon>
        <taxon>Spermatophyta</taxon>
        <taxon>Magnoliopsida</taxon>
        <taxon>eudicotyledons</taxon>
        <taxon>Gunneridae</taxon>
        <taxon>Pentapetalae</taxon>
        <taxon>Caryophyllales</taxon>
        <taxon>Cactineae</taxon>
        <taxon>Cactaceae</taxon>
        <taxon>Cactoideae</taxon>
        <taxon>Echinocereeae</taxon>
        <taxon>Carnegiea</taxon>
    </lineage>
</organism>
<evidence type="ECO:0000256" key="2">
    <source>
        <dbReference type="ARBA" id="ARBA00022448"/>
    </source>
</evidence>
<reference evidence="11" key="1">
    <citation type="submission" date="2022-04" db="EMBL/GenBank/DDBJ databases">
        <title>Carnegiea gigantea Genome sequencing and assembly v2.</title>
        <authorList>
            <person name="Copetti D."/>
            <person name="Sanderson M.J."/>
            <person name="Burquez A."/>
            <person name="Wojciechowski M.F."/>
        </authorList>
    </citation>
    <scope>NUCLEOTIDE SEQUENCE</scope>
    <source>
        <strain evidence="11">SGP5-SGP5p</strain>
        <tissue evidence="11">Aerial part</tissue>
    </source>
</reference>
<dbReference type="InterPro" id="IPR045158">
    <property type="entry name" value="KEA4/5/6-like"/>
</dbReference>
<proteinExistence type="predicted"/>
<dbReference type="Pfam" id="PF00999">
    <property type="entry name" value="Na_H_Exchanger"/>
    <property type="match status" value="1"/>
</dbReference>
<feature type="domain" description="Cation/H+ exchanger transmembrane" evidence="10">
    <location>
        <begin position="65"/>
        <end position="172"/>
    </location>
</feature>
<keyword evidence="12" id="KW-1185">Reference proteome</keyword>
<evidence type="ECO:0000256" key="5">
    <source>
        <dbReference type="ARBA" id="ARBA00022729"/>
    </source>
</evidence>
<keyword evidence="4 9" id="KW-0812">Transmembrane</keyword>
<feature type="transmembrane region" description="Helical" evidence="9">
    <location>
        <begin position="74"/>
        <end position="93"/>
    </location>
</feature>
<feature type="transmembrane region" description="Helical" evidence="9">
    <location>
        <begin position="129"/>
        <end position="147"/>
    </location>
</feature>